<evidence type="ECO:0000256" key="4">
    <source>
        <dbReference type="ARBA" id="ARBA00023002"/>
    </source>
</evidence>
<evidence type="ECO:0000313" key="6">
    <source>
        <dbReference type="EMBL" id="KAL0577496.1"/>
    </source>
</evidence>
<dbReference type="InterPro" id="IPR050416">
    <property type="entry name" value="FAD-linked_Oxidoreductase"/>
</dbReference>
<evidence type="ECO:0000313" key="7">
    <source>
        <dbReference type="Proteomes" id="UP001465976"/>
    </source>
</evidence>
<protein>
    <recommendedName>
        <fullName evidence="5">FAD-binding PCMH-type domain-containing protein</fullName>
    </recommendedName>
</protein>
<dbReference type="InterPro" id="IPR012951">
    <property type="entry name" value="BBE"/>
</dbReference>
<dbReference type="InterPro" id="IPR006094">
    <property type="entry name" value="Oxid_FAD_bind_N"/>
</dbReference>
<accession>A0ABR3FPX1</accession>
<dbReference type="SUPFAM" id="SSF56176">
    <property type="entry name" value="FAD-binding/transporter-associated domain-like"/>
    <property type="match status" value="1"/>
</dbReference>
<comment type="similarity">
    <text evidence="1">Belongs to the oxygen-dependent FAD-linked oxidoreductase family.</text>
</comment>
<dbReference type="PROSITE" id="PS51387">
    <property type="entry name" value="FAD_PCMH"/>
    <property type="match status" value="1"/>
</dbReference>
<evidence type="ECO:0000256" key="3">
    <source>
        <dbReference type="ARBA" id="ARBA00022827"/>
    </source>
</evidence>
<evidence type="ECO:0000256" key="1">
    <source>
        <dbReference type="ARBA" id="ARBA00005466"/>
    </source>
</evidence>
<dbReference type="InterPro" id="IPR036318">
    <property type="entry name" value="FAD-bd_PCMH-like_sf"/>
</dbReference>
<feature type="domain" description="FAD-binding PCMH-type" evidence="5">
    <location>
        <begin position="1"/>
        <end position="134"/>
    </location>
</feature>
<evidence type="ECO:0000256" key="2">
    <source>
        <dbReference type="ARBA" id="ARBA00022630"/>
    </source>
</evidence>
<dbReference type="Pfam" id="PF08031">
    <property type="entry name" value="BBE"/>
    <property type="match status" value="1"/>
</dbReference>
<dbReference type="Gene3D" id="3.30.465.10">
    <property type="match status" value="1"/>
</dbReference>
<reference evidence="6 7" key="1">
    <citation type="submission" date="2024-02" db="EMBL/GenBank/DDBJ databases">
        <title>A draft genome for the cacao thread blight pathogen Marasmius crinis-equi.</title>
        <authorList>
            <person name="Cohen S.P."/>
            <person name="Baruah I.K."/>
            <person name="Amoako-Attah I."/>
            <person name="Bukari Y."/>
            <person name="Meinhardt L.W."/>
            <person name="Bailey B.A."/>
        </authorList>
    </citation>
    <scope>NUCLEOTIDE SEQUENCE [LARGE SCALE GENOMIC DNA]</scope>
    <source>
        <strain evidence="6 7">GH-76</strain>
    </source>
</reference>
<dbReference type="EMBL" id="JBAHYK010000152">
    <property type="protein sequence ID" value="KAL0577496.1"/>
    <property type="molecule type" value="Genomic_DNA"/>
</dbReference>
<comment type="caution">
    <text evidence="6">The sequence shown here is derived from an EMBL/GenBank/DDBJ whole genome shotgun (WGS) entry which is preliminary data.</text>
</comment>
<dbReference type="PANTHER" id="PTHR42973">
    <property type="entry name" value="BINDING OXIDOREDUCTASE, PUTATIVE (AFU_ORTHOLOGUE AFUA_1G17690)-RELATED"/>
    <property type="match status" value="1"/>
</dbReference>
<sequence>MAWKGSSNIDGGFVIDLRNIQYVDISPDRKSVSLGPGSTWREVYHDLAPFNLITTGGRLADVGVGGFFMGGGTSHFSSATGFGSANVFNYELVLSNGTIVNANEGEHPDLYWALKTGSTNYGIVTRFDMHTFPMSSMWGSLTSYALSHSTGIPDILKNWVSYRSKLGKRGNADAVDAAQLILARSNGKRISMVTRYYTEPTPRKPFTTATPIFREERVGSVYDITNEIFAEKFYPNSRVVWYTWTTGTDKQFFWDQYVGVDRILNRRLGDVEGIEWAIFHQPVSESFIEASYGTPMYSSLKGIKDATVQLLSVTWTNPSDDDLVEEVTGEVAIWAEAEARERRLLYDFIYMNYAHRTQPVYERSYSEEVLEKLRRVKKAYDSDGTFDDLWRGGFKIPLAVASANGEDVHYRTEL</sequence>
<dbReference type="InterPro" id="IPR016169">
    <property type="entry name" value="FAD-bd_PCMH_sub2"/>
</dbReference>
<dbReference type="Pfam" id="PF01565">
    <property type="entry name" value="FAD_binding_4"/>
    <property type="match status" value="1"/>
</dbReference>
<keyword evidence="2" id="KW-0285">Flavoprotein</keyword>
<dbReference type="PANTHER" id="PTHR42973:SF53">
    <property type="entry name" value="FAD-BINDING PCMH-TYPE DOMAIN-CONTAINING PROTEIN-RELATED"/>
    <property type="match status" value="1"/>
</dbReference>
<name>A0ABR3FPX1_9AGAR</name>
<dbReference type="Proteomes" id="UP001465976">
    <property type="component" value="Unassembled WGS sequence"/>
</dbReference>
<keyword evidence="7" id="KW-1185">Reference proteome</keyword>
<dbReference type="InterPro" id="IPR016166">
    <property type="entry name" value="FAD-bd_PCMH"/>
</dbReference>
<proteinExistence type="inferred from homology"/>
<keyword evidence="3" id="KW-0274">FAD</keyword>
<organism evidence="6 7">
    <name type="scientific">Marasmius crinis-equi</name>
    <dbReference type="NCBI Taxonomy" id="585013"/>
    <lineage>
        <taxon>Eukaryota</taxon>
        <taxon>Fungi</taxon>
        <taxon>Dikarya</taxon>
        <taxon>Basidiomycota</taxon>
        <taxon>Agaricomycotina</taxon>
        <taxon>Agaricomycetes</taxon>
        <taxon>Agaricomycetidae</taxon>
        <taxon>Agaricales</taxon>
        <taxon>Marasmiineae</taxon>
        <taxon>Marasmiaceae</taxon>
        <taxon>Marasmius</taxon>
    </lineage>
</organism>
<evidence type="ECO:0000259" key="5">
    <source>
        <dbReference type="PROSITE" id="PS51387"/>
    </source>
</evidence>
<gene>
    <name evidence="6" type="ORF">V5O48_004482</name>
</gene>
<keyword evidence="4" id="KW-0560">Oxidoreductase</keyword>